<evidence type="ECO:0000256" key="11">
    <source>
        <dbReference type="ARBA" id="ARBA00023136"/>
    </source>
</evidence>
<evidence type="ECO:0000256" key="10">
    <source>
        <dbReference type="ARBA" id="ARBA00023034"/>
    </source>
</evidence>
<keyword evidence="6" id="KW-0812">Transmembrane</keyword>
<protein>
    <recommendedName>
        <fullName evidence="13">Alpha-1,3-mannosyl-glycoprotein 2-beta-N-acetylglucosaminyltransferase</fullName>
        <shortName evidence="13">GNT-I</shortName>
        <shortName evidence="13">GlcNAc-T I</shortName>
        <ecNumber evidence="13">2.4.1.101</ecNumber>
    </recommendedName>
    <alternativeName>
        <fullName evidence="13">N-glycosyl-oligosaccharide-glycoprotein N-acetylglucosaminyltransferase I</fullName>
    </alternativeName>
</protein>
<comment type="similarity">
    <text evidence="3 13">Belongs to the glycosyltransferase 13 family.</text>
</comment>
<dbReference type="InterPro" id="IPR029044">
    <property type="entry name" value="Nucleotide-diphossugar_trans"/>
</dbReference>
<comment type="caution">
    <text evidence="14">The sequence shown here is derived from an EMBL/GenBank/DDBJ whole genome shotgun (WGS) entry which is preliminary data.</text>
</comment>
<dbReference type="Pfam" id="PF03071">
    <property type="entry name" value="GNT-I"/>
    <property type="match status" value="1"/>
</dbReference>
<dbReference type="InterPro" id="IPR052463">
    <property type="entry name" value="O-linked_mannose_GnT"/>
</dbReference>
<evidence type="ECO:0000256" key="9">
    <source>
        <dbReference type="ARBA" id="ARBA00022989"/>
    </source>
</evidence>
<evidence type="ECO:0000256" key="1">
    <source>
        <dbReference type="ARBA" id="ARBA00004323"/>
    </source>
</evidence>
<dbReference type="PANTHER" id="PTHR46396:SF2">
    <property type="entry name" value="ILEI_PANDER DOMAIN-CONTAINING PROTEIN"/>
    <property type="match status" value="1"/>
</dbReference>
<name>A0AAW0TUZ3_SCYPA</name>
<evidence type="ECO:0000256" key="13">
    <source>
        <dbReference type="RuleBase" id="RU368119"/>
    </source>
</evidence>
<evidence type="ECO:0000256" key="7">
    <source>
        <dbReference type="ARBA" id="ARBA00022723"/>
    </source>
</evidence>
<evidence type="ECO:0000256" key="3">
    <source>
        <dbReference type="ARBA" id="ARBA00006492"/>
    </source>
</evidence>
<sequence length="493" mass="55997">MWVAVATVGGKLWAEAATSMRALSNKSSSPLYLTVQVPRRPSGVAAECEEQIDTRRAKFCEEYEGYGDWCGCPGMALSPDLAPPMDVKEQIPIVIVTSRHQFKVLRQIRQLWSQAGGGVTPILLSVDGDQREALDFAQVVGLPAVFHNNPAPPGSNIRINEHIKFSIFQAFKHFASVDKVIVLEDDLILAPDFIRYFHQTAPLLDADDTIFCINAYNYNSFTPFAVDTSRLYREDILPAYGWMVNRRWAQEILPLWPKSSHAVDWDWYLRGMIQSSSGKDIVTPEVPRTRHDGNGGVHVTGWEQGGYFDRRALNTDPQAVVNISYLTSEAYERFLQQELNTATLLQITTHPCVKQYIPQTKVGSFLIYYHGQTEKDDMLSYFTLVGCLGGYEKGRMEHHHLMHTIGYYGNAVYLVACPGSAYCTVKAEDYPRLVYTASLKDVEQTHRHVDNIMQHVHVPDIRRRVPPFEPVEEFTMENYIVINMTFTYREITS</sequence>
<dbReference type="Proteomes" id="UP001487740">
    <property type="component" value="Unassembled WGS sequence"/>
</dbReference>
<evidence type="ECO:0000256" key="4">
    <source>
        <dbReference type="ARBA" id="ARBA00022676"/>
    </source>
</evidence>
<dbReference type="EC" id="2.4.1.101" evidence="13"/>
<evidence type="ECO:0000256" key="2">
    <source>
        <dbReference type="ARBA" id="ARBA00004922"/>
    </source>
</evidence>
<evidence type="ECO:0000313" key="14">
    <source>
        <dbReference type="EMBL" id="KAK8390903.1"/>
    </source>
</evidence>
<comment type="function">
    <text evidence="13">Initiates complex N-linked carbohydrate formation. Essential for the conversion of high-mannose to hybrid and complex N-glycans.</text>
</comment>
<evidence type="ECO:0000256" key="5">
    <source>
        <dbReference type="ARBA" id="ARBA00022679"/>
    </source>
</evidence>
<dbReference type="AlphaFoldDB" id="A0AAW0TUZ3"/>
<dbReference type="GO" id="GO:0016266">
    <property type="term" value="P:protein O-linked glycosylation via N-acetyl-galactosamine"/>
    <property type="evidence" value="ECO:0007669"/>
    <property type="project" value="TreeGrafter"/>
</dbReference>
<comment type="pathway">
    <text evidence="2 13">Protein modification; protein glycosylation.</text>
</comment>
<keyword evidence="15" id="KW-1185">Reference proteome</keyword>
<accession>A0AAW0TUZ3</accession>
<dbReference type="EMBL" id="JARAKH010000024">
    <property type="protein sequence ID" value="KAK8390903.1"/>
    <property type="molecule type" value="Genomic_DNA"/>
</dbReference>
<comment type="cofactor">
    <cofactor evidence="13">
        <name>Mn(2+)</name>
        <dbReference type="ChEBI" id="CHEBI:29035"/>
    </cofactor>
    <text evidence="13">The cofactor is mostly bound to the substrate.</text>
</comment>
<comment type="catalytic activity">
    <reaction evidence="13">
        <text>N(4)-(alpha-D-Man-(1-&gt;3)-[alpha-D-Man-(1-&gt;3)-[alpha-D-Man-(1-&gt;6)]-alpha-D-Man-(1-&gt;6)]-beta-D-Man-(1-&gt;4)-beta-D-GlcNAc-(1-&gt;4)-beta-D-GlcNAc)-L-asparaginyl-[protein] (N-glucan mannose isomer 5A1,2) + UDP-N-acetyl-alpha-D-glucosamine = N(4)-{beta-D-GlcNAc-(1-&gt;2)-alpha-D-Man-(1-&gt;3)-[alpha-D-Man-(1-&gt;3)-[alpha-D-Man-(1-&gt;6)]-alpha-D-Man-(1-&gt;6)]-beta-D-Man-(1-&gt;4)-beta-D-GlcNAc-(1-&gt;4)-beta-D-GlcNAc}-L-asparaginyl-[protein] + UDP + H(+)</text>
        <dbReference type="Rhea" id="RHEA:11456"/>
        <dbReference type="Rhea" id="RHEA-COMP:14367"/>
        <dbReference type="Rhea" id="RHEA-COMP:14368"/>
        <dbReference type="ChEBI" id="CHEBI:15378"/>
        <dbReference type="ChEBI" id="CHEBI:57705"/>
        <dbReference type="ChEBI" id="CHEBI:58223"/>
        <dbReference type="ChEBI" id="CHEBI:59087"/>
        <dbReference type="ChEBI" id="CHEBI:60625"/>
        <dbReference type="EC" id="2.4.1.101"/>
    </reaction>
</comment>
<keyword evidence="10 13" id="KW-0333">Golgi apparatus</keyword>
<dbReference type="Gene3D" id="3.90.550.10">
    <property type="entry name" value="Spore Coat Polysaccharide Biosynthesis Protein SpsA, Chain A"/>
    <property type="match status" value="1"/>
</dbReference>
<keyword evidence="5" id="KW-0808">Transferase</keyword>
<keyword evidence="7 13" id="KW-0479">Metal-binding</keyword>
<dbReference type="PANTHER" id="PTHR46396">
    <property type="entry name" value="PROTEIN O-LINKED-MANNOSE BETA-1,2-N-ACETYLGLUCOSAMINYLTRANSFERASE 1"/>
    <property type="match status" value="1"/>
</dbReference>
<organism evidence="14 15">
    <name type="scientific">Scylla paramamosain</name>
    <name type="common">Mud crab</name>
    <dbReference type="NCBI Taxonomy" id="85552"/>
    <lineage>
        <taxon>Eukaryota</taxon>
        <taxon>Metazoa</taxon>
        <taxon>Ecdysozoa</taxon>
        <taxon>Arthropoda</taxon>
        <taxon>Crustacea</taxon>
        <taxon>Multicrustacea</taxon>
        <taxon>Malacostraca</taxon>
        <taxon>Eumalacostraca</taxon>
        <taxon>Eucarida</taxon>
        <taxon>Decapoda</taxon>
        <taxon>Pleocyemata</taxon>
        <taxon>Brachyura</taxon>
        <taxon>Eubrachyura</taxon>
        <taxon>Portunoidea</taxon>
        <taxon>Portunidae</taxon>
        <taxon>Portuninae</taxon>
        <taxon>Scylla</taxon>
    </lineage>
</organism>
<dbReference type="GO" id="GO:0030145">
    <property type="term" value="F:manganese ion binding"/>
    <property type="evidence" value="ECO:0007669"/>
    <property type="project" value="UniProtKB-UniRule"/>
</dbReference>
<evidence type="ECO:0000256" key="6">
    <source>
        <dbReference type="ARBA" id="ARBA00022692"/>
    </source>
</evidence>
<keyword evidence="9" id="KW-1133">Transmembrane helix</keyword>
<keyword evidence="11" id="KW-0472">Membrane</keyword>
<comment type="subcellular location">
    <subcellularLocation>
        <location evidence="1 13">Golgi apparatus membrane</location>
        <topology evidence="1 13">Single-pass type II membrane protein</topology>
    </subcellularLocation>
</comment>
<dbReference type="GO" id="GO:0000139">
    <property type="term" value="C:Golgi membrane"/>
    <property type="evidence" value="ECO:0007669"/>
    <property type="project" value="UniProtKB-SubCell"/>
</dbReference>
<keyword evidence="4 13" id="KW-0328">Glycosyltransferase</keyword>
<dbReference type="GO" id="GO:0047223">
    <property type="term" value="F:beta-1,3-galactosyl-O-glycosyl-glycoprotein beta-1,3-N-acetylglucosaminyltransferase activity"/>
    <property type="evidence" value="ECO:0007669"/>
    <property type="project" value="TreeGrafter"/>
</dbReference>
<proteinExistence type="inferred from homology"/>
<keyword evidence="8 13" id="KW-0735">Signal-anchor</keyword>
<dbReference type="SUPFAM" id="SSF53448">
    <property type="entry name" value="Nucleotide-diphospho-sugar transferases"/>
    <property type="match status" value="1"/>
</dbReference>
<dbReference type="GO" id="GO:0003827">
    <property type="term" value="F:alpha-1,3-mannosylglycoprotein 2-beta-N-acetylglucosaminyltransferase activity"/>
    <property type="evidence" value="ECO:0007669"/>
    <property type="project" value="UniProtKB-UniRule"/>
</dbReference>
<evidence type="ECO:0000256" key="12">
    <source>
        <dbReference type="ARBA" id="ARBA00023211"/>
    </source>
</evidence>
<evidence type="ECO:0000313" key="15">
    <source>
        <dbReference type="Proteomes" id="UP001487740"/>
    </source>
</evidence>
<dbReference type="InterPro" id="IPR004139">
    <property type="entry name" value="Glyco_trans_13"/>
</dbReference>
<keyword evidence="12 13" id="KW-0464">Manganese</keyword>
<evidence type="ECO:0000256" key="8">
    <source>
        <dbReference type="ARBA" id="ARBA00022968"/>
    </source>
</evidence>
<reference evidence="14 15" key="1">
    <citation type="submission" date="2023-03" db="EMBL/GenBank/DDBJ databases">
        <title>High-quality genome of Scylla paramamosain provides insights in environmental adaptation.</title>
        <authorList>
            <person name="Zhang L."/>
        </authorList>
    </citation>
    <scope>NUCLEOTIDE SEQUENCE [LARGE SCALE GENOMIC DNA]</scope>
    <source>
        <strain evidence="14">LZ_2023a</strain>
        <tissue evidence="14">Muscle</tissue>
    </source>
</reference>
<gene>
    <name evidence="14" type="ORF">O3P69_016930</name>
</gene>